<keyword evidence="11 15" id="KW-1176">Cytoplasmic inwards viral transport</keyword>
<evidence type="ECO:0000256" key="16">
    <source>
        <dbReference type="SAM" id="MobiDB-lite"/>
    </source>
</evidence>
<dbReference type="Pfam" id="PF00513">
    <property type="entry name" value="Late_protein_L2"/>
    <property type="match status" value="1"/>
</dbReference>
<keyword evidence="6" id="KW-1040">Host Golgi apparatus</keyword>
<evidence type="ECO:0000256" key="11">
    <source>
        <dbReference type="ARBA" id="ARBA00023120"/>
    </source>
</evidence>
<keyword evidence="12 15" id="KW-0238">DNA-binding</keyword>
<keyword evidence="9 15" id="KW-1177">Microtubular inwards viral transport</keyword>
<evidence type="ECO:0000256" key="9">
    <source>
        <dbReference type="ARBA" id="ARBA00022952"/>
    </source>
</evidence>
<evidence type="ECO:0000256" key="14">
    <source>
        <dbReference type="ARBA" id="ARBA00023296"/>
    </source>
</evidence>
<evidence type="ECO:0000256" key="1">
    <source>
        <dbReference type="ARBA" id="ARBA00022524"/>
    </source>
</evidence>
<proteinExistence type="inferred from homology"/>
<keyword evidence="5 15" id="KW-0945">Host-virus interaction</keyword>
<keyword evidence="8 15" id="KW-0426">Late protein</keyword>
<evidence type="ECO:0000313" key="17">
    <source>
        <dbReference type="EMBL" id="QBR53188.1"/>
    </source>
</evidence>
<dbReference type="HAMAP" id="MF_04003">
    <property type="entry name" value="PPV_L2"/>
    <property type="match status" value="1"/>
</dbReference>
<dbReference type="GO" id="GO:0005198">
    <property type="term" value="F:structural molecule activity"/>
    <property type="evidence" value="ECO:0007669"/>
    <property type="project" value="UniProtKB-UniRule"/>
</dbReference>
<evidence type="ECO:0000256" key="8">
    <source>
        <dbReference type="ARBA" id="ARBA00022921"/>
    </source>
</evidence>
<evidence type="ECO:0000256" key="12">
    <source>
        <dbReference type="ARBA" id="ARBA00023125"/>
    </source>
</evidence>
<keyword evidence="13 15" id="KW-1015">Disulfide bond</keyword>
<feature type="disulfide bond" evidence="15">
    <location>
        <begin position="19"/>
        <end position="25"/>
    </location>
</feature>
<keyword evidence="10" id="KW-1039">Host endosome</keyword>
<keyword evidence="4 15" id="KW-1048">Host nucleus</keyword>
<evidence type="ECO:0000313" key="18">
    <source>
        <dbReference type="Proteomes" id="UP001236203"/>
    </source>
</evidence>
<comment type="caution">
    <text evidence="15">Lacks conserved residue(s) required for the propagation of feature annotation.</text>
</comment>
<evidence type="ECO:0000256" key="3">
    <source>
        <dbReference type="ARBA" id="ARBA00022561"/>
    </source>
</evidence>
<comment type="function">
    <text evidence="15">Minor protein of the capsid that localizes along the inner surface of the virion, within the central cavities beneath the L1 pentamers. Plays a role in capsid stabilization through interaction with the major capsid protein L1. Once the virion enters the host cell, L2 escorts the genomic DNA into the nucleus by promoting escape from the endosomal compartments and traffic through the host Golgi network. Mechanistically, the C-terminus of L2 possesses a cell-penetrating peptide that protudes from the host endosome, interacts with host cytoplasmic retromer cargo and thereby mediates the capsid delivery to the host trans-Golgi network. Plays a role through its interaction with host dynein in the intracellular microtubule-dependent transport of viral capsid toward the nucleus. Mediates the viral genome import into the nucleus through binding to host importins. Once within the nucleus, L2 localizes viral genomes to host PML bodies in order to activate early gene expression for establishment of infection. Later on, promotes late gene expression by interacting with the viral E2 protein and by inhibiting its transcriptional activation functions. During virion assembly, encapsidates the genome by direct interaction with the viral DNA.</text>
</comment>
<evidence type="ECO:0000256" key="10">
    <source>
        <dbReference type="ARBA" id="ARBA00023046"/>
    </source>
</evidence>
<comment type="PTM">
    <text evidence="15">Highly phosphorylated.</text>
</comment>
<keyword evidence="14 15" id="KW-1160">Virus entry into host cell</keyword>
<keyword evidence="2 15" id="KW-0597">Phosphoprotein</keyword>
<reference evidence="17" key="2">
    <citation type="submission" date="2019-01" db="EMBL/GenBank/DDBJ databases">
        <authorList>
            <person name="Ping L."/>
            <person name="Ye Q."/>
            <person name="Cheng X."/>
            <person name="Ji-Hua Z."/>
            <person name="Wei-Hong Y."/>
            <person name="Qiong W."/>
            <person name="Jin-Yan L."/>
            <person name="Xi H."/>
            <person name="Yun-Zhi Z."/>
            <person name="Xing-Yi G."/>
        </authorList>
    </citation>
    <scope>NUCLEOTIDE SEQUENCE</scope>
</reference>
<dbReference type="GO" id="GO:0019028">
    <property type="term" value="C:viral capsid"/>
    <property type="evidence" value="ECO:0007669"/>
    <property type="project" value="UniProtKB-UniRule"/>
</dbReference>
<dbReference type="GO" id="GO:0075521">
    <property type="term" value="P:microtubule-dependent intracellular transport of viral material towards nucleus"/>
    <property type="evidence" value="ECO:0007669"/>
    <property type="project" value="UniProtKB-UniRule"/>
</dbReference>
<name>A0AAF1D2G3_9PAPI</name>
<dbReference type="EMBL" id="MK443496">
    <property type="protein sequence ID" value="QBR53188.1"/>
    <property type="molecule type" value="Genomic_DNA"/>
</dbReference>
<dbReference type="GO" id="GO:0075732">
    <property type="term" value="P:viral penetration into host nucleus"/>
    <property type="evidence" value="ECO:0007669"/>
    <property type="project" value="UniProtKB-KW"/>
</dbReference>
<keyword evidence="3 15" id="KW-0167">Capsid protein</keyword>
<sequence length="544" mass="58162">MALLRRRKRASPEDIYQHCKRFNTCPEDVVNKIEHTTIADKILQYGSAGVFLGGLGIGTGKGPGGSGGYVPVGEGPGVRVGTRPQVPTGRPYIPSLTVDAAAALDITPLGPRIPPPRFPSVIELEDFPPTIDLPGSDIEVIAEVHPPDDLPPSFGTTVTTDGDSSAVLELSPHAPPVRTVTRTQYENPAFEIAVTTNSNTGETSASDHIFNIGGGGTVVGGELFELQTVSRPSASGPPEAETEFGTSLVSTREFGSSTPARPVGASRPFQIGRRVGTNVAVEDPAFLTRPGTLVTYDNPAFDADITLTFDRDVDTLDEDILATAELAPDEAFRGVTRLSRPTYSRGPDGLLRLSRVGSRSSIRTRSGTAIGPVTHYYMDISPIQAARSLAEQPLLEVSTPDTFELSVRGEHSGEAVTVTDSGGNIVESAFEEVSLNEFELPAPYPDDELLDDQQPLLDNVTLSFTGSSGRRAVQIPLPNLTIERPGTVYPEVPGIEVAYPDIPGLSDVIPADTPLVIISVDTTGPDFYLHPSLRRRRKRKHSYL</sequence>
<protein>
    <recommendedName>
        <fullName evidence="15">Minor capsid protein L2</fullName>
    </recommendedName>
</protein>
<comment type="subcellular location">
    <subcellularLocation>
        <location evidence="15">Virion</location>
    </subcellularLocation>
    <subcellularLocation>
        <location evidence="15">Host nucleus</location>
    </subcellularLocation>
</comment>
<dbReference type="Proteomes" id="UP001236203">
    <property type="component" value="Segment"/>
</dbReference>
<keyword evidence="1 15" id="KW-1163">Viral penetration into host nucleus</keyword>
<evidence type="ECO:0000256" key="4">
    <source>
        <dbReference type="ARBA" id="ARBA00022562"/>
    </source>
</evidence>
<dbReference type="GO" id="GO:0046718">
    <property type="term" value="P:symbiont entry into host cell"/>
    <property type="evidence" value="ECO:0007669"/>
    <property type="project" value="UniProtKB-KW"/>
</dbReference>
<evidence type="ECO:0000256" key="15">
    <source>
        <dbReference type="HAMAP-Rule" id="MF_04003"/>
    </source>
</evidence>
<gene>
    <name evidence="15 17" type="primary">L2</name>
</gene>
<evidence type="ECO:0000256" key="13">
    <source>
        <dbReference type="ARBA" id="ARBA00023157"/>
    </source>
</evidence>
<evidence type="ECO:0000256" key="6">
    <source>
        <dbReference type="ARBA" id="ARBA00022812"/>
    </source>
</evidence>
<dbReference type="InterPro" id="IPR000784">
    <property type="entry name" value="Late_L2"/>
</dbReference>
<keyword evidence="7 15" id="KW-0946">Virion</keyword>
<evidence type="ECO:0000256" key="2">
    <source>
        <dbReference type="ARBA" id="ARBA00022553"/>
    </source>
</evidence>
<evidence type="ECO:0000256" key="5">
    <source>
        <dbReference type="ARBA" id="ARBA00022581"/>
    </source>
</evidence>
<accession>A0AAF1D2G3</accession>
<organism evidence="17 18">
    <name type="scientific">Tree shrew papillomavirus 1</name>
    <dbReference type="NCBI Taxonomy" id="2562515"/>
    <lineage>
        <taxon>Viruses</taxon>
        <taxon>Monodnaviria</taxon>
        <taxon>Shotokuvirae</taxon>
        <taxon>Cossaviricota</taxon>
        <taxon>Papovaviricetes</taxon>
        <taxon>Zurhausenvirales</taxon>
        <taxon>Papillomaviridae</taxon>
    </lineage>
</organism>
<evidence type="ECO:0000256" key="7">
    <source>
        <dbReference type="ARBA" id="ARBA00022844"/>
    </source>
</evidence>
<feature type="region of interest" description="Disordered" evidence="16">
    <location>
        <begin position="70"/>
        <end position="91"/>
    </location>
</feature>
<dbReference type="GO" id="GO:0003677">
    <property type="term" value="F:DNA binding"/>
    <property type="evidence" value="ECO:0007669"/>
    <property type="project" value="UniProtKB-UniRule"/>
</dbReference>
<dbReference type="GO" id="GO:0042025">
    <property type="term" value="C:host cell nucleus"/>
    <property type="evidence" value="ECO:0007669"/>
    <property type="project" value="UniProtKB-SubCell"/>
</dbReference>
<comment type="similarity">
    <text evidence="15">Belongs to the papillomaviridae L2 protein family.</text>
</comment>
<dbReference type="GO" id="GO:0043657">
    <property type="term" value="C:host cell"/>
    <property type="evidence" value="ECO:0007669"/>
    <property type="project" value="GOC"/>
</dbReference>
<reference evidence="17" key="1">
    <citation type="journal article" date="2019" name="Virol. J.">
        <title>Detection and genome characterization of two novel papillomaviruses and a novel polyomavirus in tree shrew (Tupaia belangeri chinensis) in China.</title>
        <authorList>
            <person name="Liu P."/>
            <person name="Qiu Y."/>
            <person name="Xing C."/>
            <person name="Zhou J.H."/>
            <person name="Yang W.H."/>
            <person name="Wang Q."/>
            <person name="Li J.Y."/>
            <person name="Han X."/>
            <person name="Zhang Y.Z."/>
            <person name="Ge X.Y."/>
        </authorList>
    </citation>
    <scope>NUCLEOTIDE SEQUENCE</scope>
</reference>
<comment type="subunit">
    <text evidence="15">Interacts with major capsid protein L1. Interacts with E2; this interaction inhibits E2 transcriptional activity but not the DNA replication function E2. Interacts with host HSPA8; this interaction is required for L2 nuclear translocation. Interacts with host importins KPNB2 and KPNB3. Forms a complex with importin alpha2-beta1 heterodimers via interaction with the importin alpha2 adapter. Interacts with host DYNLT1; this interaction is essential for virus intracellular transport during entry. Interacts (via C-terminus) with host retromer subunits VPS35 AND VPS29.</text>
</comment>